<name>A0A0D6EK47_SPOSA</name>
<dbReference type="EMBL" id="CENE01000006">
    <property type="protein sequence ID" value="CEQ40271.1"/>
    <property type="molecule type" value="Genomic_DNA"/>
</dbReference>
<feature type="domain" description="BCAS3 WD40" evidence="2">
    <location>
        <begin position="450"/>
        <end position="593"/>
    </location>
</feature>
<feature type="compositionally biased region" description="Acidic residues" evidence="1">
    <location>
        <begin position="1028"/>
        <end position="1038"/>
    </location>
</feature>
<dbReference type="AlphaFoldDB" id="A0A0D6EK47"/>
<evidence type="ECO:0000259" key="2">
    <source>
        <dbReference type="Pfam" id="PF21034"/>
    </source>
</evidence>
<organism evidence="3 4">
    <name type="scientific">Sporidiobolus salmonicolor</name>
    <name type="common">Yeast-like fungus</name>
    <name type="synonym">Sporobolomyces salmonicolor</name>
    <dbReference type="NCBI Taxonomy" id="5005"/>
    <lineage>
        <taxon>Eukaryota</taxon>
        <taxon>Fungi</taxon>
        <taxon>Dikarya</taxon>
        <taxon>Basidiomycota</taxon>
        <taxon>Pucciniomycotina</taxon>
        <taxon>Microbotryomycetes</taxon>
        <taxon>Sporidiobolales</taxon>
        <taxon>Sporidiobolaceae</taxon>
        <taxon>Sporobolomyces</taxon>
    </lineage>
</organism>
<feature type="region of interest" description="Disordered" evidence="1">
    <location>
        <begin position="844"/>
        <end position="871"/>
    </location>
</feature>
<dbReference type="Proteomes" id="UP000243876">
    <property type="component" value="Unassembled WGS sequence"/>
</dbReference>
<sequence>MTRDPTPLESLASTLRTWTPFDQLHSSPTSPLLDPSTSPTSPRTLHRGNGLADLCEEESASPFVGEDPTALAEDLSAEREGKDKDVLNRGPETGERVAWAGWDAIDGLDGEPRRMLLLAYKSGGFAIWDCSSLDTWFEILNLPHLDSALEDKLSHKLPRGTGPVVGAAVLQSVGADPSGPLVALLTGRPPSATTSHVLLYSLRTHRIVDTLSMPGSAHRILVNRRFLVVSTTAPLALHIHTLVDFRPAPFSPLTDVAPSQFDGTPVFSLGSGGRLLAYATDRLLLSSRLDRSLAKPGAGLLAHSGLFDAGSPSSLDDFGGDRSRFMTDAGQVGGEVARRVGEGVMSGVKAIGEAGLSYWMTRGGGRGGEGRDGREANDGAARTFSKSAPLPSMAGIGRRLSITTAKPTQPDSPSSSLDSSTSTAAGTVIVVDLLSHSASKSRARGATTSTTQSLKTVAHFRPYHQSLALISLSPSSTMLLTASSQAHFFDVFELKPSVSIGLNATSAVPSAAGTNHGKVWHRYRLQRGFTTAQAASATWSPDGRFVAVGTGKGTTHVYAVQPTGGKPQIDKHFVPKVANMQELPPLSVVLSTIARIRPVAKAHESPVRLESSSTAAGPAFPSVIFLPKSASFQSSFRPAPLAYSSYPSPRHRSSSVKAPPVIQDLLIFHPSSSSSVLHRLTALEIPPPTSAEGAVAAASRGDVGRLATTAVSGLTQLMKSRGGFGGAAGAGPGGEAAQAKRDWTVVAGRKAEWRVARTPGAGEVKEELGEGQRAEVGVAKAGVRYSAYAEIETFSRSPRVLPRSIYQSQQFEFFSLPTHHNSLTSKGTYTLPLRRLEMRSEVQIRQGDGSVSSDMPTPSSPSSFRTNSAAASVPFEPGSFDQPIKTAMQTVLDSEAILAPGSPKLPAPTFPNGLPGKQGSWRDAIPIRSVGPAAMEGIGKVRQGLTRVCAPTGIIGVARSRRASASAVAQTNAAAYSSSISFDDDDAVFADRIGGIDGSESASTACTSEIDEELKDGGAGGKKAANGEVDDWDWDAGDGDERTTTRPTSAPGDISLAGIPFEEDFDDFELELPPPASHSHSPAAIKPTSLVPTSPLGLESLPSPSAPANVAPVPARHLAPPVSVYACQDDASGGSSSSGSLEPTSSLARRENPLFNLDRHIPTALSVSPASSSSASSSTGRKKKRK</sequence>
<dbReference type="PANTHER" id="PTHR13268:SF0">
    <property type="entry name" value="BCAS3 MICROTUBULE ASSOCIATED CELL MIGRATION FACTOR"/>
    <property type="match status" value="1"/>
</dbReference>
<feature type="region of interest" description="Disordered" evidence="1">
    <location>
        <begin position="19"/>
        <end position="48"/>
    </location>
</feature>
<dbReference type="PANTHER" id="PTHR13268">
    <property type="entry name" value="BREAST CARCINOMA AMPLIFIED SEQUENCE 3"/>
    <property type="match status" value="1"/>
</dbReference>
<feature type="compositionally biased region" description="Low complexity" evidence="1">
    <location>
        <begin position="1164"/>
        <end position="1178"/>
    </location>
</feature>
<feature type="compositionally biased region" description="Basic and acidic residues" evidence="1">
    <location>
        <begin position="368"/>
        <end position="377"/>
    </location>
</feature>
<gene>
    <name evidence="3" type="primary">SPOSA6832_01880</name>
</gene>
<evidence type="ECO:0000256" key="1">
    <source>
        <dbReference type="SAM" id="MobiDB-lite"/>
    </source>
</evidence>
<feature type="compositionally biased region" description="Low complexity" evidence="1">
    <location>
        <begin position="1092"/>
        <end position="1113"/>
    </location>
</feature>
<proteinExistence type="predicted"/>
<evidence type="ECO:0000313" key="3">
    <source>
        <dbReference type="EMBL" id="CEQ40271.1"/>
    </source>
</evidence>
<accession>A0A0D6EK47</accession>
<feature type="compositionally biased region" description="Low complexity" evidence="1">
    <location>
        <begin position="24"/>
        <end position="43"/>
    </location>
</feature>
<dbReference type="InterPro" id="IPR048382">
    <property type="entry name" value="BCAS3_WD40"/>
</dbReference>
<dbReference type="Gene3D" id="2.130.10.10">
    <property type="entry name" value="YVTN repeat-like/Quinoprotein amine dehydrogenase"/>
    <property type="match status" value="1"/>
</dbReference>
<feature type="compositionally biased region" description="Basic and acidic residues" evidence="1">
    <location>
        <begin position="1148"/>
        <end position="1161"/>
    </location>
</feature>
<dbReference type="GO" id="GO:0005737">
    <property type="term" value="C:cytoplasm"/>
    <property type="evidence" value="ECO:0007669"/>
    <property type="project" value="TreeGrafter"/>
</dbReference>
<dbReference type="SUPFAM" id="SSF82171">
    <property type="entry name" value="DPP6 N-terminal domain-like"/>
    <property type="match status" value="1"/>
</dbReference>
<feature type="compositionally biased region" description="Low complexity" evidence="1">
    <location>
        <begin position="850"/>
        <end position="863"/>
    </location>
</feature>
<keyword evidence="4" id="KW-1185">Reference proteome</keyword>
<dbReference type="Pfam" id="PF21034">
    <property type="entry name" value="BCAS3_WD40"/>
    <property type="match status" value="1"/>
</dbReference>
<feature type="region of interest" description="Disordered" evidence="1">
    <location>
        <begin position="1013"/>
        <end position="1113"/>
    </location>
</feature>
<feature type="region of interest" description="Disordered" evidence="1">
    <location>
        <begin position="1126"/>
        <end position="1186"/>
    </location>
</feature>
<protein>
    <submittedName>
        <fullName evidence="3">SPOSA6832_01880-mRNA-1:cds</fullName>
    </submittedName>
</protein>
<feature type="compositionally biased region" description="Acidic residues" evidence="1">
    <location>
        <begin position="1061"/>
        <end position="1070"/>
    </location>
</feature>
<reference evidence="4" key="1">
    <citation type="submission" date="2015-02" db="EMBL/GenBank/DDBJ databases">
        <authorList>
            <person name="Gon?alves P."/>
        </authorList>
    </citation>
    <scope>NUCLEOTIDE SEQUENCE [LARGE SCALE GENOMIC DNA]</scope>
</reference>
<dbReference type="OrthoDB" id="25778at2759"/>
<dbReference type="GO" id="GO:0006914">
    <property type="term" value="P:autophagy"/>
    <property type="evidence" value="ECO:0007669"/>
    <property type="project" value="InterPro"/>
</dbReference>
<evidence type="ECO:0000313" key="4">
    <source>
        <dbReference type="Proteomes" id="UP000243876"/>
    </source>
</evidence>
<dbReference type="InterPro" id="IPR015943">
    <property type="entry name" value="WD40/YVTN_repeat-like_dom_sf"/>
</dbReference>
<dbReference type="GO" id="GO:0042594">
    <property type="term" value="P:response to starvation"/>
    <property type="evidence" value="ECO:0007669"/>
    <property type="project" value="TreeGrafter"/>
</dbReference>
<feature type="region of interest" description="Disordered" evidence="1">
    <location>
        <begin position="365"/>
        <end position="388"/>
    </location>
</feature>
<dbReference type="InterPro" id="IPR045142">
    <property type="entry name" value="BCAS3-like"/>
</dbReference>